<accession>A0A9X9IJU2</accession>
<feature type="transmembrane region" description="Helical" evidence="1">
    <location>
        <begin position="69"/>
        <end position="87"/>
    </location>
</feature>
<feature type="transmembrane region" description="Helical" evidence="1">
    <location>
        <begin position="45"/>
        <end position="63"/>
    </location>
</feature>
<feature type="transmembrane region" description="Helical" evidence="1">
    <location>
        <begin position="6"/>
        <end position="24"/>
    </location>
</feature>
<evidence type="ECO:0000313" key="3">
    <source>
        <dbReference type="Proteomes" id="UP001058403"/>
    </source>
</evidence>
<evidence type="ECO:0000313" key="2">
    <source>
        <dbReference type="EMBL" id="UVO88077.1"/>
    </source>
</evidence>
<keyword evidence="1" id="KW-0812">Transmembrane</keyword>
<sequence length="192" mass="21815">MIWNILQLIFCIILFVLPLALYKSHRSFMVRFYDAMIHSVKARKLYVRVVLILLLLFHYVYISGHVGELGIFLSTAVCAAIYSFRRADKLLRGLCDRPCMFAILSLVALAISLVPHLYTTAVTAAYLLLAALFYPSVRVMTEFQDIGIISEWMKFPGLLAESYYDHHHAILPQDADSGNTDISAHSNNLKMK</sequence>
<proteinExistence type="predicted"/>
<reference evidence="2" key="1">
    <citation type="submission" date="2022-08" db="EMBL/GenBank/DDBJ databases">
        <title>Genome Sequencing of Bacteroides fragilis Group Isolates with Nanopore Technology.</title>
        <authorList>
            <person name="Tisza M.J."/>
            <person name="Smith D."/>
            <person name="Dekker J.P."/>
        </authorList>
    </citation>
    <scope>NUCLEOTIDE SEQUENCE</scope>
    <source>
        <strain evidence="2">BFG-49</strain>
    </source>
</reference>
<feature type="transmembrane region" description="Helical" evidence="1">
    <location>
        <begin position="99"/>
        <end position="118"/>
    </location>
</feature>
<dbReference type="EMBL" id="CP103070">
    <property type="protein sequence ID" value="UVO88077.1"/>
    <property type="molecule type" value="Genomic_DNA"/>
</dbReference>
<keyword evidence="1" id="KW-0472">Membrane</keyword>
<organism evidence="2 3">
    <name type="scientific">Bacteroides fragilis</name>
    <dbReference type="NCBI Taxonomy" id="817"/>
    <lineage>
        <taxon>Bacteria</taxon>
        <taxon>Pseudomonadati</taxon>
        <taxon>Bacteroidota</taxon>
        <taxon>Bacteroidia</taxon>
        <taxon>Bacteroidales</taxon>
        <taxon>Bacteroidaceae</taxon>
        <taxon>Bacteroides</taxon>
    </lineage>
</organism>
<name>A0A9X9IJU2_BACFG</name>
<protein>
    <recommendedName>
        <fullName evidence="4">Transmembrane protein</fullName>
    </recommendedName>
</protein>
<gene>
    <name evidence="2" type="ORF">NXW39_11835</name>
</gene>
<dbReference type="Proteomes" id="UP001058403">
    <property type="component" value="Chromosome"/>
</dbReference>
<dbReference type="AlphaFoldDB" id="A0A9X9IJU2"/>
<evidence type="ECO:0000256" key="1">
    <source>
        <dbReference type="SAM" id="Phobius"/>
    </source>
</evidence>
<keyword evidence="1" id="KW-1133">Transmembrane helix</keyword>
<evidence type="ECO:0008006" key="4">
    <source>
        <dbReference type="Google" id="ProtNLM"/>
    </source>
</evidence>